<name>A0AAP5LNI3_PAEAM</name>
<feature type="domain" description="N-acetyltransferase" evidence="1">
    <location>
        <begin position="17"/>
        <end position="175"/>
    </location>
</feature>
<evidence type="ECO:0000259" key="1">
    <source>
        <dbReference type="PROSITE" id="PS51186"/>
    </source>
</evidence>
<dbReference type="EMBL" id="JAVDTR010000004">
    <property type="protein sequence ID" value="MDR6723468.1"/>
    <property type="molecule type" value="Genomic_DNA"/>
</dbReference>
<evidence type="ECO:0000313" key="3">
    <source>
        <dbReference type="Proteomes" id="UP001254832"/>
    </source>
</evidence>
<dbReference type="InterPro" id="IPR000182">
    <property type="entry name" value="GNAT_dom"/>
</dbReference>
<dbReference type="PROSITE" id="PS51186">
    <property type="entry name" value="GNAT"/>
    <property type="match status" value="1"/>
</dbReference>
<dbReference type="Proteomes" id="UP001254832">
    <property type="component" value="Unassembled WGS sequence"/>
</dbReference>
<dbReference type="Pfam" id="PF00583">
    <property type="entry name" value="Acetyltransf_1"/>
    <property type="match status" value="1"/>
</dbReference>
<protein>
    <submittedName>
        <fullName evidence="2">Acetyltransferase</fullName>
    </submittedName>
</protein>
<dbReference type="Gene3D" id="3.40.630.30">
    <property type="match status" value="1"/>
</dbReference>
<dbReference type="CDD" id="cd04301">
    <property type="entry name" value="NAT_SF"/>
    <property type="match status" value="1"/>
</dbReference>
<sequence>MDITIELTNEQTKFIINNLYPMYLHDLSEIWGFKPNAYGIFEEDETSTLAEQNKVFDIWWTKPGVLYPYLARVEGIPAGFALVATPPYTPHGSDFYMNEFFILRPYRGKGIAEHVATQVMNEHRGTWEVQTNAAEINVRAQQFWKKTLARYTHGMYQQDTLEADKDGTKLKFTLNNQIVELG</sequence>
<gene>
    <name evidence="2" type="ORF">J2W91_001920</name>
</gene>
<reference evidence="2" key="1">
    <citation type="submission" date="2023-07" db="EMBL/GenBank/DDBJ databases">
        <title>Sorghum-associated microbial communities from plants grown in Nebraska, USA.</title>
        <authorList>
            <person name="Schachtman D."/>
        </authorList>
    </citation>
    <scope>NUCLEOTIDE SEQUENCE</scope>
    <source>
        <strain evidence="2">BE80</strain>
    </source>
</reference>
<dbReference type="AlphaFoldDB" id="A0AAP5LNI3"/>
<comment type="caution">
    <text evidence="2">The sequence shown here is derived from an EMBL/GenBank/DDBJ whole genome shotgun (WGS) entry which is preliminary data.</text>
</comment>
<dbReference type="SUPFAM" id="SSF55729">
    <property type="entry name" value="Acyl-CoA N-acyltransferases (Nat)"/>
    <property type="match status" value="1"/>
</dbReference>
<organism evidence="2 3">
    <name type="scientific">Paenibacillus amylolyticus</name>
    <dbReference type="NCBI Taxonomy" id="1451"/>
    <lineage>
        <taxon>Bacteria</taxon>
        <taxon>Bacillati</taxon>
        <taxon>Bacillota</taxon>
        <taxon>Bacilli</taxon>
        <taxon>Bacillales</taxon>
        <taxon>Paenibacillaceae</taxon>
        <taxon>Paenibacillus</taxon>
    </lineage>
</organism>
<dbReference type="GO" id="GO:0016747">
    <property type="term" value="F:acyltransferase activity, transferring groups other than amino-acyl groups"/>
    <property type="evidence" value="ECO:0007669"/>
    <property type="project" value="InterPro"/>
</dbReference>
<accession>A0AAP5LNI3</accession>
<evidence type="ECO:0000313" key="2">
    <source>
        <dbReference type="EMBL" id="MDR6723468.1"/>
    </source>
</evidence>
<dbReference type="InterPro" id="IPR016181">
    <property type="entry name" value="Acyl_CoA_acyltransferase"/>
</dbReference>
<dbReference type="RefSeq" id="WP_310138625.1">
    <property type="nucleotide sequence ID" value="NZ_JAVDTR010000004.1"/>
</dbReference>
<proteinExistence type="predicted"/>